<dbReference type="Gene3D" id="3.40.50.280">
    <property type="entry name" value="Cobalamin-binding domain"/>
    <property type="match status" value="1"/>
</dbReference>
<evidence type="ECO:0000259" key="6">
    <source>
        <dbReference type="Pfam" id="PF01642"/>
    </source>
</evidence>
<evidence type="ECO:0000256" key="2">
    <source>
        <dbReference type="ARBA" id="ARBA00008465"/>
    </source>
</evidence>
<protein>
    <submittedName>
        <fullName evidence="7">Methylmalonyl-CoA mutase family protein</fullName>
    </submittedName>
</protein>
<reference evidence="8" key="1">
    <citation type="journal article" date="2019" name="Int. J. Syst. Evol. Microbiol.">
        <title>The Global Catalogue of Microorganisms (GCM) 10K type strain sequencing project: providing services to taxonomists for standard genome sequencing and annotation.</title>
        <authorList>
            <consortium name="The Broad Institute Genomics Platform"/>
            <consortium name="The Broad Institute Genome Sequencing Center for Infectious Disease"/>
            <person name="Wu L."/>
            <person name="Ma J."/>
        </authorList>
    </citation>
    <scope>NUCLEOTIDE SEQUENCE [LARGE SCALE GENOMIC DNA]</scope>
    <source>
        <strain evidence="8">CCUG 56756</strain>
    </source>
</reference>
<dbReference type="Proteomes" id="UP001597109">
    <property type="component" value="Unassembled WGS sequence"/>
</dbReference>
<evidence type="ECO:0000256" key="4">
    <source>
        <dbReference type="ARBA" id="ARBA00023235"/>
    </source>
</evidence>
<dbReference type="InterPro" id="IPR036724">
    <property type="entry name" value="Cobalamin-bd_sf"/>
</dbReference>
<dbReference type="InterPro" id="IPR016176">
    <property type="entry name" value="Cbl-dep_enz_cat"/>
</dbReference>
<keyword evidence="4" id="KW-0413">Isomerase</keyword>
<accession>A0ABW3LB08</accession>
<dbReference type="SUPFAM" id="SSF52242">
    <property type="entry name" value="Cobalamin (vitamin B12)-binding domain"/>
    <property type="match status" value="1"/>
</dbReference>
<dbReference type="PANTHER" id="PTHR48101:SF1">
    <property type="entry name" value="METHYLMALONYL-COA MUTASE, LARGE SUBUNIT"/>
    <property type="match status" value="1"/>
</dbReference>
<dbReference type="Pfam" id="PF01642">
    <property type="entry name" value="MM_CoA_mutase"/>
    <property type="match status" value="1"/>
</dbReference>
<evidence type="ECO:0000313" key="7">
    <source>
        <dbReference type="EMBL" id="MFD1030678.1"/>
    </source>
</evidence>
<comment type="similarity">
    <text evidence="2">Belongs to the methylmalonyl-CoA mutase family.</text>
</comment>
<dbReference type="EMBL" id="JBHTKI010000007">
    <property type="protein sequence ID" value="MFD1030678.1"/>
    <property type="molecule type" value="Genomic_DNA"/>
</dbReference>
<feature type="domain" description="Methylmalonyl-CoA mutase alpha/beta chain catalytic" evidence="6">
    <location>
        <begin position="178"/>
        <end position="433"/>
    </location>
</feature>
<keyword evidence="8" id="KW-1185">Reference proteome</keyword>
<evidence type="ECO:0000256" key="1">
    <source>
        <dbReference type="ARBA" id="ARBA00001922"/>
    </source>
</evidence>
<comment type="caution">
    <text evidence="7">The sequence shown here is derived from an EMBL/GenBank/DDBJ whole genome shotgun (WGS) entry which is preliminary data.</text>
</comment>
<comment type="cofactor">
    <cofactor evidence="1">
        <name>adenosylcob(III)alamin</name>
        <dbReference type="ChEBI" id="CHEBI:18408"/>
    </cofactor>
</comment>
<name>A0ABW3LB08_9BACL</name>
<evidence type="ECO:0000256" key="5">
    <source>
        <dbReference type="ARBA" id="ARBA00023285"/>
    </source>
</evidence>
<evidence type="ECO:0000313" key="8">
    <source>
        <dbReference type="Proteomes" id="UP001597109"/>
    </source>
</evidence>
<evidence type="ECO:0000256" key="3">
    <source>
        <dbReference type="ARBA" id="ARBA00022628"/>
    </source>
</evidence>
<dbReference type="Gene3D" id="3.20.20.240">
    <property type="entry name" value="Methylmalonyl-CoA mutase"/>
    <property type="match status" value="2"/>
</dbReference>
<proteinExistence type="inferred from homology"/>
<dbReference type="InterPro" id="IPR006099">
    <property type="entry name" value="MeMalonylCoA_mutase_a/b_cat"/>
</dbReference>
<dbReference type="SUPFAM" id="SSF51703">
    <property type="entry name" value="Cobalamin (vitamin B12)-dependent enzymes"/>
    <property type="match status" value="1"/>
</dbReference>
<keyword evidence="5" id="KW-0170">Cobalt</keyword>
<keyword evidence="3" id="KW-0846">Cobalamin</keyword>
<dbReference type="PANTHER" id="PTHR48101">
    <property type="entry name" value="METHYLMALONYL-COA MUTASE, MITOCHONDRIAL-RELATED"/>
    <property type="match status" value="1"/>
</dbReference>
<gene>
    <name evidence="7" type="ORF">ACFQ1X_04475</name>
</gene>
<organism evidence="7 8">
    <name type="scientific">Metaplanococcus flavidus</name>
    <dbReference type="NCBI Taxonomy" id="569883"/>
    <lineage>
        <taxon>Bacteria</taxon>
        <taxon>Bacillati</taxon>
        <taxon>Bacillota</taxon>
        <taxon>Bacilli</taxon>
        <taxon>Bacillales</taxon>
        <taxon>Caryophanaceae</taxon>
        <taxon>Metaplanococcus</taxon>
    </lineage>
</organism>
<sequence length="567" mass="63256">MTIESMKQTKFPTRTYDEWQNSAEKAIGGKSVEAALRTQTIEGITLEPLYTQEMLNKLGGITDFQQEAVRSGKRKAGWLIAQEVLTDSPEDFLAKTKEDLSKGNDMVVYTSSHEFDWTDSSLKQLAKLIVKHPFYFKVTSEDTGILRVFDFIDDEQKKELKGVIFSEEQAAAPGNVRTRLVDTIPIHHAGGTIIHELGVALSILAESIKDGEYMETARNTWIRFAVDTQFFQEIAKLRAFRVLWRAFSEAYGEEAVTIPVYTETSVRSYSKLDPYVNLLRAGNATFSAVLGGTDAHTVHPHDFLTISQPTSRRIARNVQLVIKEESHVSRVMDASAGSYFIEQLTNEYVEASWNYFLEIEEAGGYSEVIGSGWLTDDIQSKWMERKKLAAERKISLVGTNVYANPQEAVKDQSIDSSHLEYITAKRLATSFEKLRAQARELELKVAILHLGPLKEVKAKSDFVEGLLAVGGIEPEISPELCDAASVNRYLNDHHIDYAVLCGDAETLDRLIPEIQTAAVLDVAGRFDASQMAAWKTGAISDAVYSGQNIVSKLEQILNLGKKVLPND</sequence>
<dbReference type="RefSeq" id="WP_144840222.1">
    <property type="nucleotide sequence ID" value="NZ_JBHTKI010000007.1"/>
</dbReference>